<comment type="caution">
    <text evidence="1">The sequence shown here is derived from an EMBL/GenBank/DDBJ whole genome shotgun (WGS) entry which is preliminary data.</text>
</comment>
<dbReference type="AlphaFoldDB" id="A0A326RZI6"/>
<evidence type="ECO:0000313" key="2">
    <source>
        <dbReference type="Proteomes" id="UP000248917"/>
    </source>
</evidence>
<keyword evidence="2" id="KW-1185">Reference proteome</keyword>
<evidence type="ECO:0000313" key="1">
    <source>
        <dbReference type="EMBL" id="PZV82269.1"/>
    </source>
</evidence>
<name>A0A326RZI6_9BACT</name>
<dbReference type="Proteomes" id="UP000248917">
    <property type="component" value="Unassembled WGS sequence"/>
</dbReference>
<sequence length="55" mass="6656">MSANWVGKRKTEDDFKPAVYLLKTQPNNHFGFKNAQFKENLWFFPYVCRVFDPFH</sequence>
<proteinExistence type="predicted"/>
<accession>A0A326RZI6</accession>
<protein>
    <submittedName>
        <fullName evidence="1">Uncharacterized protein</fullName>
    </submittedName>
</protein>
<dbReference type="EMBL" id="QKTX01000009">
    <property type="protein sequence ID" value="PZV82269.1"/>
    <property type="molecule type" value="Genomic_DNA"/>
</dbReference>
<organism evidence="1 2">
    <name type="scientific">Algoriphagus aquaeductus</name>
    <dbReference type="NCBI Taxonomy" id="475299"/>
    <lineage>
        <taxon>Bacteria</taxon>
        <taxon>Pseudomonadati</taxon>
        <taxon>Bacteroidota</taxon>
        <taxon>Cytophagia</taxon>
        <taxon>Cytophagales</taxon>
        <taxon>Cyclobacteriaceae</taxon>
        <taxon>Algoriphagus</taxon>
    </lineage>
</organism>
<gene>
    <name evidence="1" type="ORF">CLV31_109130</name>
</gene>
<reference evidence="1 2" key="1">
    <citation type="submission" date="2018-06" db="EMBL/GenBank/DDBJ databases">
        <title>Genomic Encyclopedia of Archaeal and Bacterial Type Strains, Phase II (KMG-II): from individual species to whole genera.</title>
        <authorList>
            <person name="Goeker M."/>
        </authorList>
    </citation>
    <scope>NUCLEOTIDE SEQUENCE [LARGE SCALE GENOMIC DNA]</scope>
    <source>
        <strain evidence="1 2">T4</strain>
    </source>
</reference>